<reference evidence="1" key="1">
    <citation type="submission" date="2017-03" db="EMBL/GenBank/DDBJ databases">
        <title>The mitochondrial genome of the carnivorous plant Utricularia reniformis (Lentibulariaceae): structure, comparative analysis and evolutionary landmarks.</title>
        <authorList>
            <person name="Silva S.R."/>
            <person name="Alvarenga D.O."/>
            <person name="Michael T.P."/>
            <person name="Miranda V.F.O."/>
            <person name="Varani A.M."/>
        </authorList>
    </citation>
    <scope>NUCLEOTIDE SEQUENCE</scope>
</reference>
<gene>
    <name evidence="1" type="ORF">AEK19_MT1587</name>
</gene>
<keyword evidence="1" id="KW-0496">Mitochondrion</keyword>
<geneLocation type="mitochondrion" evidence="1"/>
<dbReference type="AlphaFoldDB" id="A0A1Y0B2Z2"/>
<organism evidence="1">
    <name type="scientific">Utricularia reniformis</name>
    <dbReference type="NCBI Taxonomy" id="192314"/>
    <lineage>
        <taxon>Eukaryota</taxon>
        <taxon>Viridiplantae</taxon>
        <taxon>Streptophyta</taxon>
        <taxon>Embryophyta</taxon>
        <taxon>Tracheophyta</taxon>
        <taxon>Spermatophyta</taxon>
        <taxon>Magnoliopsida</taxon>
        <taxon>eudicotyledons</taxon>
        <taxon>Gunneridae</taxon>
        <taxon>Pentapetalae</taxon>
        <taxon>asterids</taxon>
        <taxon>lamiids</taxon>
        <taxon>Lamiales</taxon>
        <taxon>Lentibulariaceae</taxon>
        <taxon>Utricularia</taxon>
    </lineage>
</organism>
<accession>A0A1Y0B2Z2</accession>
<protein>
    <submittedName>
        <fullName evidence="1">Uncharacterized protein</fullName>
    </submittedName>
</protein>
<sequence>MLTSLSYKPQNPLLFLLQKLCFQKLLSATTELTVLYLDDLFLPERQGGPIGFQSYGFPLVVGVSLTKGVADRALAEAACLSRDVSLLRDYYR</sequence>
<name>A0A1Y0B2Z2_9LAMI</name>
<proteinExistence type="predicted"/>
<evidence type="ECO:0000313" key="1">
    <source>
        <dbReference type="EMBL" id="ART31771.1"/>
    </source>
</evidence>
<dbReference type="EMBL" id="KY774314">
    <property type="protein sequence ID" value="ART31771.1"/>
    <property type="molecule type" value="Genomic_DNA"/>
</dbReference>